<organism evidence="1 2">
    <name type="scientific">Candidatus Chromulinivorax destructor</name>
    <dbReference type="NCBI Taxonomy" id="2066483"/>
    <lineage>
        <taxon>Bacteria</taxon>
        <taxon>Candidatus Babelota</taxon>
        <taxon>Candidatus Babeliae</taxon>
        <taxon>Candidatus Babeliales</taxon>
        <taxon>Candidatus Chromulinivoraceae</taxon>
        <taxon>Candidatus Chromulinivorax</taxon>
    </lineage>
</organism>
<keyword evidence="2" id="KW-1185">Reference proteome</keyword>
<dbReference type="RefSeq" id="WP_115586151.1">
    <property type="nucleotide sequence ID" value="NZ_CP025544.1"/>
</dbReference>
<gene>
    <name evidence="1" type="ORF">C0J27_05395</name>
</gene>
<protein>
    <submittedName>
        <fullName evidence="1">Uncharacterized protein</fullName>
    </submittedName>
</protein>
<proteinExistence type="predicted"/>
<dbReference type="AlphaFoldDB" id="A0A345ZCW9"/>
<evidence type="ECO:0000313" key="2">
    <source>
        <dbReference type="Proteomes" id="UP000254834"/>
    </source>
</evidence>
<dbReference type="KEGG" id="cdes:C0J27_05395"/>
<evidence type="ECO:0000313" key="1">
    <source>
        <dbReference type="EMBL" id="AXK61136.1"/>
    </source>
</evidence>
<sequence length="145" mass="16954">MNFFKNITLLLFFGMITSPMHSMDFSFRKKLITSLEFSSQLVLCEKKLQDITKAANAAALVKQINDQRLQELNEKIDEFKSVDKDHYKTQQVLKTPQFFEYVTLYAEKERIEFFAKSTPTSPNSVASYTRNVEQKYFKGILKKSK</sequence>
<dbReference type="Proteomes" id="UP000254834">
    <property type="component" value="Chromosome"/>
</dbReference>
<dbReference type="EMBL" id="CP025544">
    <property type="protein sequence ID" value="AXK61136.1"/>
    <property type="molecule type" value="Genomic_DNA"/>
</dbReference>
<accession>A0A345ZCW9</accession>
<reference evidence="1 2" key="1">
    <citation type="submission" date="2017-12" db="EMBL/GenBank/DDBJ databases">
        <title>Chromulinavorax destructans is a abundant pathogen of dominant heterotrophic picoflagllates.</title>
        <authorList>
            <person name="Deeg C.M."/>
            <person name="Zimmer M."/>
            <person name="Suttle C.A."/>
        </authorList>
    </citation>
    <scope>NUCLEOTIDE SEQUENCE [LARGE SCALE GENOMIC DNA]</scope>
    <source>
        <strain evidence="1 2">SeV1</strain>
    </source>
</reference>
<name>A0A345ZCW9_9BACT</name>